<dbReference type="Pfam" id="PF00350">
    <property type="entry name" value="Dynamin_N"/>
    <property type="match status" value="1"/>
</dbReference>
<dbReference type="EMBL" id="RBNH01000023">
    <property type="protein sequence ID" value="RKO20529.1"/>
    <property type="molecule type" value="Genomic_DNA"/>
</dbReference>
<comment type="caution">
    <text evidence="2">The sequence shown here is derived from an EMBL/GenBank/DDBJ whole genome shotgun (WGS) entry which is preliminary data.</text>
</comment>
<evidence type="ECO:0000259" key="1">
    <source>
        <dbReference type="Pfam" id="PF00350"/>
    </source>
</evidence>
<gene>
    <name evidence="2" type="ORF">D7Z96_18505</name>
</gene>
<proteinExistence type="predicted"/>
<sequence>MKNTTIAGAKDLVRAALEVYRDDPAASAALQDYARRLSEPLRVAIAGMVKAGKSTLLNAIIGEEIAPTDTGECTRIVTWYRHGHTPRITLYPVEGEPRNLPLKRVDGRLVFVLGDVQAEDVQRLDVQWPAPALQAMTLIDTPGIASLSGEVSARSTSFLAPADAPSEADAIIYLMRHMHASDLRFLESFADTMAGRSGTVNALAVLSRADEVGAGRIDSLLSAGEIAERYRRDHNLRKLALGVVPVAGLLAQSARSMRQPDFDSLRLLAQLDRPVRERMLLSADRFLRATDPEGMTAKARASLLQRYGLFGIRLAVVLIRNGFDEPTPLAHELARRSGLDPLLEMLGRQFQARADALKARTALVAVDTLLRSSPREGTGDLAAALERLQVNAHEFRELRLLASLRTSGVALNPELAAEAERLIGGWGAASHVRLGLEPEATPEQLSDEVRSNLARWRALAANPLTDRAALEACRVVIRSCEGILAEASARELHRQISQRSALQEPVRHPKPLSA</sequence>
<organism evidence="2 3">
    <name type="scientific">Pseudarthrobacter phenanthrenivorans</name>
    <name type="common">Arthrobacter phenanthrenivorans</name>
    <dbReference type="NCBI Taxonomy" id="361575"/>
    <lineage>
        <taxon>Bacteria</taxon>
        <taxon>Bacillati</taxon>
        <taxon>Actinomycetota</taxon>
        <taxon>Actinomycetes</taxon>
        <taxon>Micrococcales</taxon>
        <taxon>Micrococcaceae</taxon>
        <taxon>Pseudarthrobacter</taxon>
    </lineage>
</organism>
<dbReference type="SUPFAM" id="SSF52540">
    <property type="entry name" value="P-loop containing nucleoside triphosphate hydrolases"/>
    <property type="match status" value="1"/>
</dbReference>
<reference evidence="2 3" key="1">
    <citation type="submission" date="2018-10" db="EMBL/GenBank/DDBJ databases">
        <title>Genome-guide identification and characterization of bacteria that degrade polycyclic aromatic hydrocarbons and resist hexavalent chromium simultaneously.</title>
        <authorList>
            <person name="Feng H."/>
        </authorList>
    </citation>
    <scope>NUCLEOTIDE SEQUENCE [LARGE SCALE GENOMIC DNA]</scope>
    <source>
        <strain evidence="2 3">J015</strain>
    </source>
</reference>
<evidence type="ECO:0000313" key="2">
    <source>
        <dbReference type="EMBL" id="RKO20529.1"/>
    </source>
</evidence>
<protein>
    <submittedName>
        <fullName evidence="2">GTP-binding protein</fullName>
    </submittedName>
</protein>
<feature type="domain" description="Dynamin N-terminal" evidence="1">
    <location>
        <begin position="43"/>
        <end position="186"/>
    </location>
</feature>
<name>A0A3B0FKV0_PSEPS</name>
<evidence type="ECO:0000313" key="3">
    <source>
        <dbReference type="Proteomes" id="UP000273159"/>
    </source>
</evidence>
<accession>A0A3B0FKV0</accession>
<dbReference type="InterPro" id="IPR027417">
    <property type="entry name" value="P-loop_NTPase"/>
</dbReference>
<dbReference type="RefSeq" id="WP_120693488.1">
    <property type="nucleotide sequence ID" value="NZ_RBNH01000023.1"/>
</dbReference>
<dbReference type="InterPro" id="IPR045063">
    <property type="entry name" value="Dynamin_N"/>
</dbReference>
<reference evidence="3" key="2">
    <citation type="submission" date="2018-10" db="EMBL/GenBank/DDBJ databases">
        <authorList>
            <person name="Wang Y."/>
            <person name="Wang J."/>
            <person name="Yang X."/>
            <person name="Wang Z."/>
            <person name="Huang Y."/>
        </authorList>
    </citation>
    <scope>NUCLEOTIDE SEQUENCE [LARGE SCALE GENOMIC DNA]</scope>
    <source>
        <strain evidence="3">J015</strain>
    </source>
</reference>
<dbReference type="Proteomes" id="UP000273159">
    <property type="component" value="Unassembled WGS sequence"/>
</dbReference>
<dbReference type="AlphaFoldDB" id="A0A3B0FKV0"/>
<dbReference type="Gene3D" id="3.40.50.300">
    <property type="entry name" value="P-loop containing nucleotide triphosphate hydrolases"/>
    <property type="match status" value="1"/>
</dbReference>